<accession>A0A0E9SRR3</accession>
<organism evidence="1">
    <name type="scientific">Anguilla anguilla</name>
    <name type="common">European freshwater eel</name>
    <name type="synonym">Muraena anguilla</name>
    <dbReference type="NCBI Taxonomy" id="7936"/>
    <lineage>
        <taxon>Eukaryota</taxon>
        <taxon>Metazoa</taxon>
        <taxon>Chordata</taxon>
        <taxon>Craniata</taxon>
        <taxon>Vertebrata</taxon>
        <taxon>Euteleostomi</taxon>
        <taxon>Actinopterygii</taxon>
        <taxon>Neopterygii</taxon>
        <taxon>Teleostei</taxon>
        <taxon>Anguilliformes</taxon>
        <taxon>Anguillidae</taxon>
        <taxon>Anguilla</taxon>
    </lineage>
</organism>
<name>A0A0E9SRR3_ANGAN</name>
<proteinExistence type="predicted"/>
<evidence type="ECO:0000313" key="1">
    <source>
        <dbReference type="EMBL" id="JAH44001.1"/>
    </source>
</evidence>
<sequence length="46" mass="5355">MSAERIRQHPVCGPKVAFMGAERQRPQPSVYGKQYRHLCHGARYEQ</sequence>
<dbReference type="EMBL" id="GBXM01064576">
    <property type="protein sequence ID" value="JAH44001.1"/>
    <property type="molecule type" value="Transcribed_RNA"/>
</dbReference>
<reference evidence="1" key="2">
    <citation type="journal article" date="2015" name="Fish Shellfish Immunol.">
        <title>Early steps in the European eel (Anguilla anguilla)-Vibrio vulnificus interaction in the gills: Role of the RtxA13 toxin.</title>
        <authorList>
            <person name="Callol A."/>
            <person name="Pajuelo D."/>
            <person name="Ebbesson L."/>
            <person name="Teles M."/>
            <person name="MacKenzie S."/>
            <person name="Amaro C."/>
        </authorList>
    </citation>
    <scope>NUCLEOTIDE SEQUENCE</scope>
</reference>
<dbReference type="AlphaFoldDB" id="A0A0E9SRR3"/>
<reference evidence="1" key="1">
    <citation type="submission" date="2014-11" db="EMBL/GenBank/DDBJ databases">
        <authorList>
            <person name="Amaro Gonzalez C."/>
        </authorList>
    </citation>
    <scope>NUCLEOTIDE SEQUENCE</scope>
</reference>
<protein>
    <submittedName>
        <fullName evidence="1">Uncharacterized protein</fullName>
    </submittedName>
</protein>